<accession>A7ITH2</accession>
<organism evidence="1 2">
    <name type="scientific">Paramecium bursaria Chlorella virus MT325</name>
    <name type="common">PBCV-MT325</name>
    <dbReference type="NCBI Taxonomy" id="346932"/>
    <lineage>
        <taxon>Viruses</taxon>
        <taxon>Varidnaviria</taxon>
        <taxon>Bamfordvirae</taxon>
        <taxon>Nucleocytoviricota</taxon>
        <taxon>Megaviricetes</taxon>
        <taxon>Algavirales</taxon>
        <taxon>Phycodnaviridae</taxon>
        <taxon>Chlorovirus</taxon>
        <taxon>Chlorovirus conductrix</taxon>
        <taxon>Paramecium bursaria Chlorella virus A1</taxon>
    </lineage>
</organism>
<proteinExistence type="predicted"/>
<reference evidence="1 2" key="1">
    <citation type="journal article" date="2007" name="Virology">
        <title>Sequence and annotation of the 314-kb MT325 and the 321-kb FR483 viruses that infect Chlorella Pbi.</title>
        <authorList>
            <person name="Fitzgerald L.A."/>
            <person name="Graves M.V."/>
            <person name="Li X."/>
            <person name="Feldblyum T."/>
            <person name="Hartigan J."/>
            <person name="Van Etten J.L."/>
        </authorList>
    </citation>
    <scope>NUCLEOTIDE SEQUENCE [LARGE SCALE GENOMIC DNA]</scope>
    <source>
        <strain evidence="1 2">MT325</strain>
    </source>
</reference>
<sequence length="71" mass="8213">MGRMRLTFSVLNSSDHNVQRSPVPLVSRSWNPDFSNFLRELQKSRNHFDSSISSLFFIAFKIGLKELISEP</sequence>
<protein>
    <submittedName>
        <fullName evidence="1">Uncharacterized protein m092L</fullName>
    </submittedName>
</protein>
<evidence type="ECO:0000313" key="2">
    <source>
        <dbReference type="Proteomes" id="UP000246715"/>
    </source>
</evidence>
<dbReference type="EMBL" id="DQ491001">
    <property type="protein sequence ID" value="ABT13646.1"/>
    <property type="molecule type" value="Genomic_DNA"/>
</dbReference>
<evidence type="ECO:0000313" key="1">
    <source>
        <dbReference type="EMBL" id="ABT13646.1"/>
    </source>
</evidence>
<dbReference type="Proteomes" id="UP000246715">
    <property type="component" value="Segment"/>
</dbReference>
<name>A7ITH2_PBCVM</name>
<gene>
    <name evidence="1" type="primary">m092L</name>
    <name evidence="1" type="ORF">MT325_m092L</name>
</gene>
<organismHost>
    <name type="scientific">Paramecium bursaria</name>
    <dbReference type="NCBI Taxonomy" id="74790"/>
</organismHost>